<feature type="compositionally biased region" description="Basic and acidic residues" evidence="1">
    <location>
        <begin position="58"/>
        <end position="67"/>
    </location>
</feature>
<proteinExistence type="predicted"/>
<evidence type="ECO:0000256" key="1">
    <source>
        <dbReference type="SAM" id="MobiDB-lite"/>
    </source>
</evidence>
<name>A0ABP4IJ22_9ACTN</name>
<feature type="compositionally biased region" description="Polar residues" evidence="1">
    <location>
        <begin position="72"/>
        <end position="83"/>
    </location>
</feature>
<comment type="caution">
    <text evidence="2">The sequence shown here is derived from an EMBL/GenBank/DDBJ whole genome shotgun (WGS) entry which is preliminary data.</text>
</comment>
<feature type="region of interest" description="Disordered" evidence="1">
    <location>
        <begin position="1"/>
        <end position="41"/>
    </location>
</feature>
<accession>A0ABP4IJ22</accession>
<feature type="region of interest" description="Disordered" evidence="1">
    <location>
        <begin position="58"/>
        <end position="99"/>
    </location>
</feature>
<reference evidence="3" key="1">
    <citation type="journal article" date="2019" name="Int. J. Syst. Evol. Microbiol.">
        <title>The Global Catalogue of Microorganisms (GCM) 10K type strain sequencing project: providing services to taxonomists for standard genome sequencing and annotation.</title>
        <authorList>
            <consortium name="The Broad Institute Genomics Platform"/>
            <consortium name="The Broad Institute Genome Sequencing Center for Infectious Disease"/>
            <person name="Wu L."/>
            <person name="Ma J."/>
        </authorList>
    </citation>
    <scope>NUCLEOTIDE SEQUENCE [LARGE SCALE GENOMIC DNA]</scope>
    <source>
        <strain evidence="3">JCM 12393</strain>
    </source>
</reference>
<dbReference type="EMBL" id="BAAAKJ010000118">
    <property type="protein sequence ID" value="GAA1391930.1"/>
    <property type="molecule type" value="Genomic_DNA"/>
</dbReference>
<protein>
    <submittedName>
        <fullName evidence="2">Uncharacterized protein</fullName>
    </submittedName>
</protein>
<evidence type="ECO:0000313" key="2">
    <source>
        <dbReference type="EMBL" id="GAA1391930.1"/>
    </source>
</evidence>
<keyword evidence="3" id="KW-1185">Reference proteome</keyword>
<dbReference type="Proteomes" id="UP001499863">
    <property type="component" value="Unassembled WGS sequence"/>
</dbReference>
<sequence length="99" mass="10279">MSASQCWGYSGSVRGTAESSTTVRLSGGGPNGAGRAFTAGWTGPLNGDYSPFMDLKETITSPERRGSEGSPACNTGLDNTSVSPHHGRDQLYRKGTSHG</sequence>
<organism evidence="2 3">
    <name type="scientific">Kitasatospora putterlickiae</name>
    <dbReference type="NCBI Taxonomy" id="221725"/>
    <lineage>
        <taxon>Bacteria</taxon>
        <taxon>Bacillati</taxon>
        <taxon>Actinomycetota</taxon>
        <taxon>Actinomycetes</taxon>
        <taxon>Kitasatosporales</taxon>
        <taxon>Streptomycetaceae</taxon>
        <taxon>Kitasatospora</taxon>
    </lineage>
</organism>
<evidence type="ECO:0000313" key="3">
    <source>
        <dbReference type="Proteomes" id="UP001499863"/>
    </source>
</evidence>
<gene>
    <name evidence="2" type="ORF">GCM10009639_22520</name>
</gene>